<dbReference type="EMBL" id="UINC01117013">
    <property type="protein sequence ID" value="SVC89147.1"/>
    <property type="molecule type" value="Genomic_DNA"/>
</dbReference>
<dbReference type="SUPFAM" id="SSF53613">
    <property type="entry name" value="Ribokinase-like"/>
    <property type="match status" value="1"/>
</dbReference>
<protein>
    <recommendedName>
        <fullName evidence="2">Carbohydrate kinase PfkB domain-containing protein</fullName>
    </recommendedName>
</protein>
<evidence type="ECO:0008006" key="2">
    <source>
        <dbReference type="Google" id="ProtNLM"/>
    </source>
</evidence>
<accession>A0A382QW16</accession>
<gene>
    <name evidence="1" type="ORF">METZ01_LOCUS342001</name>
</gene>
<evidence type="ECO:0000313" key="1">
    <source>
        <dbReference type="EMBL" id="SVC89147.1"/>
    </source>
</evidence>
<proteinExistence type="predicted"/>
<dbReference type="Gene3D" id="3.40.1190.20">
    <property type="match status" value="1"/>
</dbReference>
<organism evidence="1">
    <name type="scientific">marine metagenome</name>
    <dbReference type="NCBI Taxonomy" id="408172"/>
    <lineage>
        <taxon>unclassified sequences</taxon>
        <taxon>metagenomes</taxon>
        <taxon>ecological metagenomes</taxon>
    </lineage>
</organism>
<dbReference type="AlphaFoldDB" id="A0A382QW16"/>
<sequence>MHDITLYGHLTVDRIFDGLTERQTLGAMANMWRTFKSISSNLNVGLCPTSIGEALIYVDRDSCTRYSNAVLDIKTKPPIIKESKISHALYINQLPDTTFLSKLPGIVSADVCVGKKVDENLLQYLDYFFIADEDAFADITTMAKLTKGWVILHTNKSSIVSNGTTEKTYKLDDSLFLPNSNVLGAGDMFASCFLYAIHTNREVVEAVSYAHETTSKLIKKENEKI</sequence>
<name>A0A382QW16_9ZZZZ</name>
<reference evidence="1" key="1">
    <citation type="submission" date="2018-05" db="EMBL/GenBank/DDBJ databases">
        <authorList>
            <person name="Lanie J.A."/>
            <person name="Ng W.-L."/>
            <person name="Kazmierczak K.M."/>
            <person name="Andrzejewski T.M."/>
            <person name="Davidsen T.M."/>
            <person name="Wayne K.J."/>
            <person name="Tettelin H."/>
            <person name="Glass J.I."/>
            <person name="Rusch D."/>
            <person name="Podicherti R."/>
            <person name="Tsui H.-C.T."/>
            <person name="Winkler M.E."/>
        </authorList>
    </citation>
    <scope>NUCLEOTIDE SEQUENCE</scope>
</reference>
<dbReference type="InterPro" id="IPR029056">
    <property type="entry name" value="Ribokinase-like"/>
</dbReference>